<organism evidence="9 10">
    <name type="scientific">Trichodelitschia bisporula</name>
    <dbReference type="NCBI Taxonomy" id="703511"/>
    <lineage>
        <taxon>Eukaryota</taxon>
        <taxon>Fungi</taxon>
        <taxon>Dikarya</taxon>
        <taxon>Ascomycota</taxon>
        <taxon>Pezizomycotina</taxon>
        <taxon>Dothideomycetes</taxon>
        <taxon>Dothideomycetes incertae sedis</taxon>
        <taxon>Phaeotrichales</taxon>
        <taxon>Phaeotrichaceae</taxon>
        <taxon>Trichodelitschia</taxon>
    </lineage>
</organism>
<dbReference type="CDD" id="cd22749">
    <property type="entry name" value="Otubain_C65"/>
    <property type="match status" value="1"/>
</dbReference>
<dbReference type="PROSITE" id="PS50802">
    <property type="entry name" value="OTU"/>
    <property type="match status" value="1"/>
</dbReference>
<evidence type="ECO:0000259" key="8">
    <source>
        <dbReference type="PROSITE" id="PS50802"/>
    </source>
</evidence>
<dbReference type="EC" id="3.4.19.12" evidence="2"/>
<dbReference type="InterPro" id="IPR038765">
    <property type="entry name" value="Papain-like_cys_pep_sf"/>
</dbReference>
<evidence type="ECO:0000313" key="10">
    <source>
        <dbReference type="Proteomes" id="UP000799640"/>
    </source>
</evidence>
<dbReference type="InterPro" id="IPR042467">
    <property type="entry name" value="Peptidase_C65_otubain_sub2"/>
</dbReference>
<dbReference type="SUPFAM" id="SSF54001">
    <property type="entry name" value="Cysteine proteinases"/>
    <property type="match status" value="1"/>
</dbReference>
<dbReference type="AlphaFoldDB" id="A0A6G1HNN0"/>
<dbReference type="PANTHER" id="PTHR12931:SF15">
    <property type="entry name" value="UBIQUITIN THIOESTERASE OTUBAIN-LIKE"/>
    <property type="match status" value="1"/>
</dbReference>
<evidence type="ECO:0000313" key="9">
    <source>
        <dbReference type="EMBL" id="KAF2397511.1"/>
    </source>
</evidence>
<proteinExistence type="predicted"/>
<dbReference type="Proteomes" id="UP000799640">
    <property type="component" value="Unassembled WGS sequence"/>
</dbReference>
<feature type="domain" description="OTU" evidence="8">
    <location>
        <begin position="63"/>
        <end position="268"/>
    </location>
</feature>
<keyword evidence="6" id="KW-0788">Thiol protease</keyword>
<dbReference type="InterPro" id="IPR042468">
    <property type="entry name" value="Peptidase_C65_otubain_sub1"/>
</dbReference>
<sequence length="477" mass="53504">MEAFAQQPDDELAQLQELSNKWESDASGPLVSERVSSSAITTEYANADPVYQAKTATLPQKYAQYRTCRGDGHCGWRAVAFSYFETLQRMGNPHKFLEEETRLKSLRNILNDAGFQEHLYEDFAEDMFDLLRETAAANDGGASLLQTFNDPHRSMSVITYLKLLTSAWIQKHPDQFQPFLHQPVKAYCQSHIEPAICEIEHVGMDALVNVLVKPAGIAVEILYLDRTPGTEVNTYRFDPVDHNNAALPNPPTFRLLYRPGHYDILYKLEDLPSIVPPPIAHPAEQRVFLNHHQSTQALPSKLPFDTNNFEIPGLSIFSGPAVSGPGVAWAPYPTYDFSASPISPQPIAQPITQAIPQPRIEATPAYAPIAAPPPPPVSIPTEYYSTTMPLEPPVTSLPLYQPSPIDRGGPFRPSIWEYESYSMPQAPHPPLCQTAIFRNSHYNTAHFNNPDFEPEQWQPDTEYNPSDRSRKKSSHSQ</sequence>
<evidence type="ECO:0000256" key="6">
    <source>
        <dbReference type="ARBA" id="ARBA00022807"/>
    </source>
</evidence>
<evidence type="ECO:0000256" key="7">
    <source>
        <dbReference type="SAM" id="MobiDB-lite"/>
    </source>
</evidence>
<evidence type="ECO:0000256" key="2">
    <source>
        <dbReference type="ARBA" id="ARBA00012759"/>
    </source>
</evidence>
<protein>
    <recommendedName>
        <fullName evidence="2">ubiquitinyl hydrolase 1</fullName>
        <ecNumber evidence="2">3.4.19.12</ecNumber>
    </recommendedName>
</protein>
<gene>
    <name evidence="9" type="ORF">EJ06DRAFT_481728</name>
</gene>
<dbReference type="Gene3D" id="1.20.1300.20">
    <property type="entry name" value="Peptidase C65 Otubain, subdomain 2"/>
    <property type="match status" value="1"/>
</dbReference>
<feature type="region of interest" description="Disordered" evidence="7">
    <location>
        <begin position="447"/>
        <end position="477"/>
    </location>
</feature>
<dbReference type="GO" id="GO:0004843">
    <property type="term" value="F:cysteine-type deubiquitinase activity"/>
    <property type="evidence" value="ECO:0007669"/>
    <property type="project" value="UniProtKB-EC"/>
</dbReference>
<dbReference type="GO" id="GO:0005634">
    <property type="term" value="C:nucleus"/>
    <property type="evidence" value="ECO:0007669"/>
    <property type="project" value="TreeGrafter"/>
</dbReference>
<dbReference type="Gene3D" id="3.30.200.60">
    <property type="entry name" value="Peptidase C65 Otubain, subdomain 1"/>
    <property type="match status" value="1"/>
</dbReference>
<dbReference type="EMBL" id="ML996703">
    <property type="protein sequence ID" value="KAF2397511.1"/>
    <property type="molecule type" value="Genomic_DNA"/>
</dbReference>
<evidence type="ECO:0000256" key="5">
    <source>
        <dbReference type="ARBA" id="ARBA00022801"/>
    </source>
</evidence>
<name>A0A6G1HNN0_9PEZI</name>
<accession>A0A6G1HNN0</accession>
<dbReference type="OrthoDB" id="18915at2759"/>
<keyword evidence="4" id="KW-0833">Ubl conjugation pathway</keyword>
<dbReference type="Pfam" id="PF10275">
    <property type="entry name" value="Peptidase_C65"/>
    <property type="match status" value="1"/>
</dbReference>
<keyword evidence="5" id="KW-0378">Hydrolase</keyword>
<dbReference type="InterPro" id="IPR019400">
    <property type="entry name" value="Peptidase_C65_otubain"/>
</dbReference>
<evidence type="ECO:0000256" key="3">
    <source>
        <dbReference type="ARBA" id="ARBA00022670"/>
    </source>
</evidence>
<reference evidence="9" key="1">
    <citation type="journal article" date="2020" name="Stud. Mycol.">
        <title>101 Dothideomycetes genomes: a test case for predicting lifestyles and emergence of pathogens.</title>
        <authorList>
            <person name="Haridas S."/>
            <person name="Albert R."/>
            <person name="Binder M."/>
            <person name="Bloem J."/>
            <person name="Labutti K."/>
            <person name="Salamov A."/>
            <person name="Andreopoulos B."/>
            <person name="Baker S."/>
            <person name="Barry K."/>
            <person name="Bills G."/>
            <person name="Bluhm B."/>
            <person name="Cannon C."/>
            <person name="Castanera R."/>
            <person name="Culley D."/>
            <person name="Daum C."/>
            <person name="Ezra D."/>
            <person name="Gonzalez J."/>
            <person name="Henrissat B."/>
            <person name="Kuo A."/>
            <person name="Liang C."/>
            <person name="Lipzen A."/>
            <person name="Lutzoni F."/>
            <person name="Magnuson J."/>
            <person name="Mondo S."/>
            <person name="Nolan M."/>
            <person name="Ohm R."/>
            <person name="Pangilinan J."/>
            <person name="Park H.-J."/>
            <person name="Ramirez L."/>
            <person name="Alfaro M."/>
            <person name="Sun H."/>
            <person name="Tritt A."/>
            <person name="Yoshinaga Y."/>
            <person name="Zwiers L.-H."/>
            <person name="Turgeon B."/>
            <person name="Goodwin S."/>
            <person name="Spatafora J."/>
            <person name="Crous P."/>
            <person name="Grigoriev I."/>
        </authorList>
    </citation>
    <scope>NUCLEOTIDE SEQUENCE</scope>
    <source>
        <strain evidence="9">CBS 262.69</strain>
    </source>
</reference>
<dbReference type="GO" id="GO:0043130">
    <property type="term" value="F:ubiquitin binding"/>
    <property type="evidence" value="ECO:0007669"/>
    <property type="project" value="TreeGrafter"/>
</dbReference>
<dbReference type="GO" id="GO:0006508">
    <property type="term" value="P:proteolysis"/>
    <property type="evidence" value="ECO:0007669"/>
    <property type="project" value="UniProtKB-KW"/>
</dbReference>
<dbReference type="GO" id="GO:0071108">
    <property type="term" value="P:protein K48-linked deubiquitination"/>
    <property type="evidence" value="ECO:0007669"/>
    <property type="project" value="TreeGrafter"/>
</dbReference>
<evidence type="ECO:0000256" key="1">
    <source>
        <dbReference type="ARBA" id="ARBA00000707"/>
    </source>
</evidence>
<keyword evidence="10" id="KW-1185">Reference proteome</keyword>
<evidence type="ECO:0000256" key="4">
    <source>
        <dbReference type="ARBA" id="ARBA00022786"/>
    </source>
</evidence>
<dbReference type="PANTHER" id="PTHR12931">
    <property type="entry name" value="UBIQUITIN THIOLESTERASE PROTEIN OTUB"/>
    <property type="match status" value="1"/>
</dbReference>
<keyword evidence="3" id="KW-0645">Protease</keyword>
<comment type="catalytic activity">
    <reaction evidence="1">
        <text>Thiol-dependent hydrolysis of ester, thioester, amide, peptide and isopeptide bonds formed by the C-terminal Gly of ubiquitin (a 76-residue protein attached to proteins as an intracellular targeting signal).</text>
        <dbReference type="EC" id="3.4.19.12"/>
    </reaction>
</comment>
<dbReference type="InterPro" id="IPR003323">
    <property type="entry name" value="OTU_dom"/>
</dbReference>